<dbReference type="WBParaSite" id="JU765_v2.g16065.t1">
    <property type="protein sequence ID" value="JU765_v2.g16065.t1"/>
    <property type="gene ID" value="JU765_v2.g16065"/>
</dbReference>
<proteinExistence type="predicted"/>
<sequence>MQIRVPTVLVSNDPPQRHFRFSPRRESAEDAFFNSEIRMVVDTGRRIERGHKTDSYVNAIQGTNIPSALPKEDAVQREELLIQENSRDGILTRDDLEHYRTSSKWKFIRRCLCLFFCLIWLLLLFLALFMIFSTPKCIPVADKWWQGAIIYEIWTPSFQDSDGDGIGDLNGIQSRLSDLKSIGINAVFPRPFILTEASGEGAMDYKNVAYSVGGLNQAKQLIDEIHAKDLKIVIDIPIVATSDQHEWFQKSAKASLPENAGFANFYYWKRNVEPSAFVDRYKNSSVLYFHLKDRPDLPILNWKSENVSRSVKQAISFWIDQGVDGFHLGAVEHLARSLDAQNPDWPEISRILKQIRDHVDTYSNESVVAKGKEIFLIASPEPIKEEQKRMLQTEAGLDAVVNTELLKIAQSNKICYESENNVANCFNEILADLLIFHTLDGVHPVWELGNALTSRVATRIRSRIHAELMTMIQMMLPGTSFVYYGEEIGIRDSEWSHNPQRGIMQWNNSVNAGFSSSANLESPVATDFSNINFDRQIGDSHSPLQTFKKLAKLRKDHPFLVTAQTYISKTFNNAFSICRFDQTPNSACNKVFVAVVNFGKRETVHSLNDLPPLSQTKNRQGEIIATNSVAKNWQTGQSIDFSDGQIKLGPEEGLKCSFNKDNYINTSYKSFIKPQPDILIKMI</sequence>
<accession>A0AC34QGQ1</accession>
<name>A0AC34QGQ1_9BILA</name>
<organism evidence="1 2">
    <name type="scientific">Panagrolaimus sp. JU765</name>
    <dbReference type="NCBI Taxonomy" id="591449"/>
    <lineage>
        <taxon>Eukaryota</taxon>
        <taxon>Metazoa</taxon>
        <taxon>Ecdysozoa</taxon>
        <taxon>Nematoda</taxon>
        <taxon>Chromadorea</taxon>
        <taxon>Rhabditida</taxon>
        <taxon>Tylenchina</taxon>
        <taxon>Panagrolaimomorpha</taxon>
        <taxon>Panagrolaimoidea</taxon>
        <taxon>Panagrolaimidae</taxon>
        <taxon>Panagrolaimus</taxon>
    </lineage>
</organism>
<dbReference type="Proteomes" id="UP000887576">
    <property type="component" value="Unplaced"/>
</dbReference>
<evidence type="ECO:0000313" key="1">
    <source>
        <dbReference type="Proteomes" id="UP000887576"/>
    </source>
</evidence>
<protein>
    <submittedName>
        <fullName evidence="2">Alpha-glucosidase</fullName>
    </submittedName>
</protein>
<reference evidence="2" key="1">
    <citation type="submission" date="2022-11" db="UniProtKB">
        <authorList>
            <consortium name="WormBaseParasite"/>
        </authorList>
    </citation>
    <scope>IDENTIFICATION</scope>
</reference>
<evidence type="ECO:0000313" key="2">
    <source>
        <dbReference type="WBParaSite" id="JU765_v2.g16065.t1"/>
    </source>
</evidence>